<dbReference type="AlphaFoldDB" id="A0A2P2IIW4"/>
<name>A0A2P2IIW4_RHIMU</name>
<sequence>MPLQGWEGIELQSRQKSRGFLRRPMFTLLGSYCWRFSLAELLQSTLHRRALKSRKRSRRWISPSG</sequence>
<dbReference type="EMBL" id="GGEC01000669">
    <property type="protein sequence ID" value="MBW81152.1"/>
    <property type="molecule type" value="Transcribed_RNA"/>
</dbReference>
<reference evidence="1" key="1">
    <citation type="submission" date="2018-02" db="EMBL/GenBank/DDBJ databases">
        <title>Rhizophora mucronata_Transcriptome.</title>
        <authorList>
            <person name="Meera S.P."/>
            <person name="Sreeshan A."/>
            <person name="Augustine A."/>
        </authorList>
    </citation>
    <scope>NUCLEOTIDE SEQUENCE</scope>
    <source>
        <tissue evidence="1">Leaf</tissue>
    </source>
</reference>
<proteinExistence type="predicted"/>
<accession>A0A2P2IIW4</accession>
<evidence type="ECO:0000313" key="1">
    <source>
        <dbReference type="EMBL" id="MBW81152.1"/>
    </source>
</evidence>
<organism evidence="1">
    <name type="scientific">Rhizophora mucronata</name>
    <name type="common">Asiatic mangrove</name>
    <dbReference type="NCBI Taxonomy" id="61149"/>
    <lineage>
        <taxon>Eukaryota</taxon>
        <taxon>Viridiplantae</taxon>
        <taxon>Streptophyta</taxon>
        <taxon>Embryophyta</taxon>
        <taxon>Tracheophyta</taxon>
        <taxon>Spermatophyta</taxon>
        <taxon>Magnoliopsida</taxon>
        <taxon>eudicotyledons</taxon>
        <taxon>Gunneridae</taxon>
        <taxon>Pentapetalae</taxon>
        <taxon>rosids</taxon>
        <taxon>fabids</taxon>
        <taxon>Malpighiales</taxon>
        <taxon>Rhizophoraceae</taxon>
        <taxon>Rhizophora</taxon>
    </lineage>
</organism>
<protein>
    <submittedName>
        <fullName evidence="1">Uncharacterized protein</fullName>
    </submittedName>
</protein>